<dbReference type="PANTHER" id="PTHR34504">
    <property type="entry name" value="ANTITOXIN HICB"/>
    <property type="match status" value="1"/>
</dbReference>
<sequence length="80" mass="8568">MSLLKSSKKHIGFTDRGPVEIKTMRYTVVLEPSEEGVAASVPGLPGCHSQGNTEQEALKGISDAVYGYLEVGQGTNRMTN</sequence>
<dbReference type="EMBL" id="CAADFF010000084">
    <property type="protein sequence ID" value="VFJ96376.1"/>
    <property type="molecule type" value="Genomic_DNA"/>
</dbReference>
<feature type="domain" description="HicB-like antitoxin of toxin-antitoxin system" evidence="1">
    <location>
        <begin position="26"/>
        <end position="71"/>
    </location>
</feature>
<dbReference type="SUPFAM" id="SSF143100">
    <property type="entry name" value="TTHA1013/TTHA0281-like"/>
    <property type="match status" value="1"/>
</dbReference>
<reference evidence="3" key="1">
    <citation type="submission" date="2019-02" db="EMBL/GenBank/DDBJ databases">
        <authorList>
            <person name="Gruber-Vodicka R. H."/>
            <person name="Seah K. B. B."/>
        </authorList>
    </citation>
    <scope>NUCLEOTIDE SEQUENCE</scope>
    <source>
        <strain evidence="2">BECK_M6</strain>
        <strain evidence="3">BECK_M7</strain>
    </source>
</reference>
<dbReference type="AlphaFoldDB" id="A0A450UV65"/>
<dbReference type="InterPro" id="IPR035069">
    <property type="entry name" value="TTHA1013/TTHA0281-like"/>
</dbReference>
<evidence type="ECO:0000313" key="2">
    <source>
        <dbReference type="EMBL" id="VFJ93486.1"/>
    </source>
</evidence>
<gene>
    <name evidence="2" type="ORF">BECKLFY1418A_GA0070994_103210</name>
    <name evidence="3" type="ORF">BECKLFY1418B_GA0070995_10848</name>
</gene>
<accession>A0A450UV65</accession>
<evidence type="ECO:0000259" key="1">
    <source>
        <dbReference type="Pfam" id="PF15919"/>
    </source>
</evidence>
<protein>
    <recommendedName>
        <fullName evidence="1">HicB-like antitoxin of toxin-antitoxin system domain-containing protein</fullName>
    </recommendedName>
</protein>
<dbReference type="PANTHER" id="PTHR34504:SF2">
    <property type="entry name" value="UPF0150 PROTEIN SSL0259"/>
    <property type="match status" value="1"/>
</dbReference>
<dbReference type="EMBL" id="CAADFH010000032">
    <property type="protein sequence ID" value="VFJ93486.1"/>
    <property type="molecule type" value="Genomic_DNA"/>
</dbReference>
<proteinExistence type="predicted"/>
<evidence type="ECO:0000313" key="3">
    <source>
        <dbReference type="EMBL" id="VFJ96376.1"/>
    </source>
</evidence>
<dbReference type="InterPro" id="IPR031807">
    <property type="entry name" value="HicB-like"/>
</dbReference>
<dbReference type="Gene3D" id="3.30.160.250">
    <property type="match status" value="1"/>
</dbReference>
<dbReference type="Pfam" id="PF15919">
    <property type="entry name" value="HicB_lk_antitox"/>
    <property type="match status" value="1"/>
</dbReference>
<name>A0A450UV65_9GAMM</name>
<organism evidence="3">
    <name type="scientific">Candidatus Kentrum sp. LFY</name>
    <dbReference type="NCBI Taxonomy" id="2126342"/>
    <lineage>
        <taxon>Bacteria</taxon>
        <taxon>Pseudomonadati</taxon>
        <taxon>Pseudomonadota</taxon>
        <taxon>Gammaproteobacteria</taxon>
        <taxon>Candidatus Kentrum</taxon>
    </lineage>
</organism>
<dbReference type="InterPro" id="IPR051404">
    <property type="entry name" value="TA_system_antitoxin"/>
</dbReference>